<accession>V9UZ59</accession>
<feature type="transmembrane region" description="Helical" evidence="1">
    <location>
        <begin position="51"/>
        <end position="67"/>
    </location>
</feature>
<reference evidence="2 3" key="1">
    <citation type="submission" date="2013-12" db="EMBL/GenBank/DDBJ databases">
        <title>Complete Genomes of Pseudomonas monteilii SB3078 and SB3101, two Benzene, Toluene and Ethylbenzene Degrading Bacteria used for Bioaugmentation.</title>
        <authorList>
            <person name="Dueholm M.S."/>
            <person name="Albertsen M."/>
            <person name="D'Imperio S."/>
            <person name="Tale V.P."/>
            <person name="Lewis D."/>
            <person name="Nilsen P.H."/>
            <person name="Nielsen J.L."/>
        </authorList>
    </citation>
    <scope>NUCLEOTIDE SEQUENCE [LARGE SCALE GENOMIC DNA]</scope>
    <source>
        <strain evidence="2 3">SB3101</strain>
    </source>
</reference>
<gene>
    <name evidence="2" type="ORF">X970_09705</name>
</gene>
<evidence type="ECO:0000313" key="2">
    <source>
        <dbReference type="EMBL" id="AHC87672.1"/>
    </source>
</evidence>
<dbReference type="KEGG" id="pmot:X970_09705"/>
<feature type="transmembrane region" description="Helical" evidence="1">
    <location>
        <begin position="103"/>
        <end position="123"/>
    </location>
</feature>
<sequence>MDTQARAKLRAWMHRPRGSLGFIVAIFALLVVIAAYRSLNPNWRLPMQHPLMLLALLALCVALGWVVQRGVKRTVGKTIFNGQATGWQARLAFLRSVTQESNVLLGMLLFLALLAGGTVWLAGRSVDRIVENCTNSLQARVNTPEDEKLTALVGKPVCTCLAQTFLDRNGVIRLALFDTPMREVSAYKALTADDEQRCLEQFDLLPEEARATLP</sequence>
<protein>
    <submittedName>
        <fullName evidence="2">Uncharacterized protein</fullName>
    </submittedName>
</protein>
<dbReference type="HOGENOM" id="CLU_1420372_0_0_6"/>
<keyword evidence="1" id="KW-1133">Transmembrane helix</keyword>
<organism evidence="2 3">
    <name type="scientific">Pseudomonas monteilii SB3101</name>
    <dbReference type="NCBI Taxonomy" id="1435058"/>
    <lineage>
        <taxon>Bacteria</taxon>
        <taxon>Pseudomonadati</taxon>
        <taxon>Pseudomonadota</taxon>
        <taxon>Gammaproteobacteria</taxon>
        <taxon>Pseudomonadales</taxon>
        <taxon>Pseudomonadaceae</taxon>
        <taxon>Pseudomonas</taxon>
    </lineage>
</organism>
<evidence type="ECO:0000256" key="1">
    <source>
        <dbReference type="SAM" id="Phobius"/>
    </source>
</evidence>
<dbReference type="Proteomes" id="UP000018660">
    <property type="component" value="Chromosome"/>
</dbReference>
<dbReference type="PATRIC" id="fig|1435058.3.peg.1907"/>
<evidence type="ECO:0000313" key="3">
    <source>
        <dbReference type="Proteomes" id="UP000018660"/>
    </source>
</evidence>
<keyword evidence="1" id="KW-0812">Transmembrane</keyword>
<keyword evidence="1" id="KW-0472">Membrane</keyword>
<dbReference type="AlphaFoldDB" id="V9UZ59"/>
<dbReference type="EMBL" id="CP006979">
    <property type="protein sequence ID" value="AHC87672.1"/>
    <property type="molecule type" value="Genomic_DNA"/>
</dbReference>
<proteinExistence type="predicted"/>
<feature type="transmembrane region" description="Helical" evidence="1">
    <location>
        <begin position="20"/>
        <end position="39"/>
    </location>
</feature>
<name>V9UZ59_9PSED</name>